<proteinExistence type="predicted"/>
<dbReference type="EMBL" id="CAEKKB010000001">
    <property type="protein sequence ID" value="CAB4296175.1"/>
    <property type="molecule type" value="Genomic_DNA"/>
</dbReference>
<dbReference type="AlphaFoldDB" id="A0A6J5W8G5"/>
<gene>
    <name evidence="1" type="ORF">ORAREDHAP_LOCUS7723</name>
</gene>
<sequence>MEYSRVGFPKFLASVGCILLSCCFRHPTQHHNHQLLANIDVESSEKGREKERGKRDGGVVGWVGGWVGGMDQRGKGRLGPDFFIPPRVCWFVNLCPSPGLGSDSLMASPRDNPSRKPPIVVLMILKDQALYCNECGAEQKNQQKETEELGCHVGI</sequence>
<protein>
    <submittedName>
        <fullName evidence="1">Uncharacterized protein</fullName>
    </submittedName>
</protein>
<dbReference type="PROSITE" id="PS51257">
    <property type="entry name" value="PROKAR_LIPOPROTEIN"/>
    <property type="match status" value="1"/>
</dbReference>
<dbReference type="Proteomes" id="UP000507245">
    <property type="component" value="Unassembled WGS sequence"/>
</dbReference>
<reference evidence="2" key="1">
    <citation type="journal article" date="2020" name="Genome Biol.">
        <title>Gamete binning: chromosome-level and haplotype-resolved genome assembly enabled by high-throughput single-cell sequencing of gamete genomes.</title>
        <authorList>
            <person name="Campoy J.A."/>
            <person name="Sun H."/>
            <person name="Goel M."/>
            <person name="Jiao W.-B."/>
            <person name="Folz-Donahue K."/>
            <person name="Wang N."/>
            <person name="Rubio M."/>
            <person name="Liu C."/>
            <person name="Kukat C."/>
            <person name="Ruiz D."/>
            <person name="Huettel B."/>
            <person name="Schneeberger K."/>
        </authorList>
    </citation>
    <scope>NUCLEOTIDE SEQUENCE [LARGE SCALE GENOMIC DNA]</scope>
    <source>
        <strain evidence="2">cv. Rojo Pasion</strain>
    </source>
</reference>
<keyword evidence="2" id="KW-1185">Reference proteome</keyword>
<name>A0A6J5W8G5_PRUAR</name>
<evidence type="ECO:0000313" key="1">
    <source>
        <dbReference type="EMBL" id="CAB4296175.1"/>
    </source>
</evidence>
<organism evidence="1 2">
    <name type="scientific">Prunus armeniaca</name>
    <name type="common">Apricot</name>
    <name type="synonym">Armeniaca vulgaris</name>
    <dbReference type="NCBI Taxonomy" id="36596"/>
    <lineage>
        <taxon>Eukaryota</taxon>
        <taxon>Viridiplantae</taxon>
        <taxon>Streptophyta</taxon>
        <taxon>Embryophyta</taxon>
        <taxon>Tracheophyta</taxon>
        <taxon>Spermatophyta</taxon>
        <taxon>Magnoliopsida</taxon>
        <taxon>eudicotyledons</taxon>
        <taxon>Gunneridae</taxon>
        <taxon>Pentapetalae</taxon>
        <taxon>rosids</taxon>
        <taxon>fabids</taxon>
        <taxon>Rosales</taxon>
        <taxon>Rosaceae</taxon>
        <taxon>Amygdaloideae</taxon>
        <taxon>Amygdaleae</taxon>
        <taxon>Prunus</taxon>
    </lineage>
</organism>
<accession>A0A6J5W8G5</accession>
<evidence type="ECO:0000313" key="2">
    <source>
        <dbReference type="Proteomes" id="UP000507245"/>
    </source>
</evidence>